<reference evidence="4 5" key="1">
    <citation type="submission" date="2018-12" db="EMBL/GenBank/DDBJ databases">
        <authorList>
            <person name="Criscuolo A."/>
        </authorList>
    </citation>
    <scope>NUCLEOTIDE SEQUENCE [LARGE SCALE GENOMIC DNA]</scope>
    <source>
        <strain evidence="4">ACIP1116281</strain>
    </source>
</reference>
<feature type="transmembrane region" description="Helical" evidence="1">
    <location>
        <begin position="108"/>
        <end position="127"/>
    </location>
</feature>
<dbReference type="Pfam" id="PF25853">
    <property type="entry name" value="DUF6311_C"/>
    <property type="match status" value="1"/>
</dbReference>
<feature type="domain" description="DUF6311" evidence="3">
    <location>
        <begin position="434"/>
        <end position="536"/>
    </location>
</feature>
<feature type="transmembrane region" description="Helical" evidence="1">
    <location>
        <begin position="134"/>
        <end position="152"/>
    </location>
</feature>
<name>A0A447I8X8_9HYPH</name>
<feature type="transmembrane region" description="Helical" evidence="1">
    <location>
        <begin position="186"/>
        <end position="211"/>
    </location>
</feature>
<keyword evidence="1" id="KW-0812">Transmembrane</keyword>
<dbReference type="PROSITE" id="PS51257">
    <property type="entry name" value="PROKAR_LIPOPROTEIN"/>
    <property type="match status" value="1"/>
</dbReference>
<evidence type="ECO:0000259" key="3">
    <source>
        <dbReference type="Pfam" id="PF25853"/>
    </source>
</evidence>
<feature type="transmembrane region" description="Helical" evidence="1">
    <location>
        <begin position="372"/>
        <end position="388"/>
    </location>
</feature>
<dbReference type="EMBL" id="UZWD01000018">
    <property type="protein sequence ID" value="VDS03990.1"/>
    <property type="molecule type" value="Genomic_DNA"/>
</dbReference>
<feature type="transmembrane region" description="Helical" evidence="1">
    <location>
        <begin position="257"/>
        <end position="278"/>
    </location>
</feature>
<dbReference type="AlphaFoldDB" id="A0A447I8X8"/>
<keyword evidence="5" id="KW-1185">Reference proteome</keyword>
<evidence type="ECO:0000256" key="1">
    <source>
        <dbReference type="SAM" id="Phobius"/>
    </source>
</evidence>
<sequence length="539" mass="58829">MSSVRAHWLNIAGFVASCLVGALFLWIITPDDFIKGYSSYWQSQVEDVSQYISGYRAYLAAPWQWPLLGIPSLNWPHGTTLTFVDAIPAFSFVLKLLNTVIHVPLNPLGYWMLVCYGMQGGAAWLLGRQLAGSDLLRVGLVVALCILMPSLTARMGHSSLQAHFLLLLALTLYFRGRAAARPDIVLWTVLLLVSFYVNFYITAMVAAVMVASTGDRWLKTRKAGEVLASVVPVIAVVASVPIMLGTAFGQAVPDTGFGFYSMNVLSPIGHGFLVRLPFYVPGTGGQYEGYNYLGLGLIALLALSVWLRQRQGKTEPAGAASYFGPVLVCILALCVIYALSNHVYVSDVQVLEWQIPSFLTGLFEAFRSSGRFFWVVSYALVAVAALSLGRVALPLRAILVVVALVIQLADMIPTYREVGHSLEREPHILADMDEWRAELAGVTTIHAFPKFKCPGGYAREVLPLQSVAAEGGYNLTTGFISRYGADCEAIASEIDASDPATSAYVFATTHFTPEQIASYMPENAQCKTLEIWSICRVTP</sequence>
<proteinExistence type="predicted"/>
<protein>
    <recommendedName>
        <fullName evidence="6">YfhO family protein</fullName>
    </recommendedName>
</protein>
<feature type="domain" description="DUF6311" evidence="2">
    <location>
        <begin position="18"/>
        <end position="411"/>
    </location>
</feature>
<dbReference type="RefSeq" id="WP_164550268.1">
    <property type="nucleotide sequence ID" value="NZ_JBHTMH010000001.1"/>
</dbReference>
<evidence type="ECO:0008006" key="6">
    <source>
        <dbReference type="Google" id="ProtNLM"/>
    </source>
</evidence>
<feature type="transmembrane region" description="Helical" evidence="1">
    <location>
        <begin position="7"/>
        <end position="28"/>
    </location>
</feature>
<feature type="transmembrane region" description="Helical" evidence="1">
    <location>
        <begin position="226"/>
        <end position="245"/>
    </location>
</feature>
<accession>A0A447I8X8</accession>
<evidence type="ECO:0000313" key="5">
    <source>
        <dbReference type="Proteomes" id="UP000268844"/>
    </source>
</evidence>
<feature type="transmembrane region" description="Helical" evidence="1">
    <location>
        <begin position="319"/>
        <end position="339"/>
    </location>
</feature>
<evidence type="ECO:0000259" key="2">
    <source>
        <dbReference type="Pfam" id="PF19830"/>
    </source>
</evidence>
<feature type="transmembrane region" description="Helical" evidence="1">
    <location>
        <begin position="158"/>
        <end position="174"/>
    </location>
</feature>
<feature type="transmembrane region" description="Helical" evidence="1">
    <location>
        <begin position="290"/>
        <end position="307"/>
    </location>
</feature>
<dbReference type="Pfam" id="PF19830">
    <property type="entry name" value="DUF6311"/>
    <property type="match status" value="1"/>
</dbReference>
<gene>
    <name evidence="4" type="ORF">DEVEQU_01119</name>
</gene>
<keyword evidence="1" id="KW-1133">Transmembrane helix</keyword>
<dbReference type="InterPro" id="IPR046278">
    <property type="entry name" value="DUF6311"/>
</dbReference>
<organism evidence="4 5">
    <name type="scientific">Devosia equisanguinis</name>
    <dbReference type="NCBI Taxonomy" id="2490941"/>
    <lineage>
        <taxon>Bacteria</taxon>
        <taxon>Pseudomonadati</taxon>
        <taxon>Pseudomonadota</taxon>
        <taxon>Alphaproteobacteria</taxon>
        <taxon>Hyphomicrobiales</taxon>
        <taxon>Devosiaceae</taxon>
        <taxon>Devosia</taxon>
    </lineage>
</organism>
<dbReference type="InterPro" id="IPR058671">
    <property type="entry name" value="DUF6311_C"/>
</dbReference>
<evidence type="ECO:0000313" key="4">
    <source>
        <dbReference type="EMBL" id="VDS03990.1"/>
    </source>
</evidence>
<dbReference type="Proteomes" id="UP000268844">
    <property type="component" value="Unassembled WGS sequence"/>
</dbReference>
<keyword evidence="1" id="KW-0472">Membrane</keyword>